<keyword evidence="2" id="KW-1185">Reference proteome</keyword>
<gene>
    <name evidence="1" type="ORF">KFK09_016022</name>
</gene>
<evidence type="ECO:0000313" key="1">
    <source>
        <dbReference type="EMBL" id="KAI0505065.1"/>
    </source>
</evidence>
<dbReference type="Proteomes" id="UP000829196">
    <property type="component" value="Unassembled WGS sequence"/>
</dbReference>
<evidence type="ECO:0000313" key="2">
    <source>
        <dbReference type="Proteomes" id="UP000829196"/>
    </source>
</evidence>
<name>A0A8T3B7Y3_DENNO</name>
<reference evidence="1" key="1">
    <citation type="journal article" date="2022" name="Front. Genet.">
        <title>Chromosome-Scale Assembly of the Dendrobium nobile Genome Provides Insights Into the Molecular Mechanism of the Biosynthesis of the Medicinal Active Ingredient of Dendrobium.</title>
        <authorList>
            <person name="Xu Q."/>
            <person name="Niu S.-C."/>
            <person name="Li K.-L."/>
            <person name="Zheng P.-J."/>
            <person name="Zhang X.-J."/>
            <person name="Jia Y."/>
            <person name="Liu Y."/>
            <person name="Niu Y.-X."/>
            <person name="Yu L.-H."/>
            <person name="Chen D.-F."/>
            <person name="Zhang G.-Q."/>
        </authorList>
    </citation>
    <scope>NUCLEOTIDE SEQUENCE</scope>
    <source>
        <tissue evidence="1">Leaf</tissue>
    </source>
</reference>
<organism evidence="1 2">
    <name type="scientific">Dendrobium nobile</name>
    <name type="common">Orchid</name>
    <dbReference type="NCBI Taxonomy" id="94219"/>
    <lineage>
        <taxon>Eukaryota</taxon>
        <taxon>Viridiplantae</taxon>
        <taxon>Streptophyta</taxon>
        <taxon>Embryophyta</taxon>
        <taxon>Tracheophyta</taxon>
        <taxon>Spermatophyta</taxon>
        <taxon>Magnoliopsida</taxon>
        <taxon>Liliopsida</taxon>
        <taxon>Asparagales</taxon>
        <taxon>Orchidaceae</taxon>
        <taxon>Epidendroideae</taxon>
        <taxon>Malaxideae</taxon>
        <taxon>Dendrobiinae</taxon>
        <taxon>Dendrobium</taxon>
    </lineage>
</organism>
<proteinExistence type="predicted"/>
<comment type="caution">
    <text evidence="1">The sequence shown here is derived from an EMBL/GenBank/DDBJ whole genome shotgun (WGS) entry which is preliminary data.</text>
</comment>
<accession>A0A8T3B7Y3</accession>
<protein>
    <submittedName>
        <fullName evidence="1">Uncharacterized protein</fullName>
    </submittedName>
</protein>
<sequence length="89" mass="10299">MQGPHSMLPSAKAALILQRFHRADARCYNPRSLFAVAMADSLFEWLKRKRGTRRKRLCCLSLLASLFWMMGEEECVGLTYKSLNFGRKM</sequence>
<dbReference type="EMBL" id="JAGYWB010000011">
    <property type="protein sequence ID" value="KAI0505065.1"/>
    <property type="molecule type" value="Genomic_DNA"/>
</dbReference>
<dbReference type="AlphaFoldDB" id="A0A8T3B7Y3"/>